<organism evidence="2 3">
    <name type="scientific">Dermatophagoides farinae</name>
    <name type="common">American house dust mite</name>
    <dbReference type="NCBI Taxonomy" id="6954"/>
    <lineage>
        <taxon>Eukaryota</taxon>
        <taxon>Metazoa</taxon>
        <taxon>Ecdysozoa</taxon>
        <taxon>Arthropoda</taxon>
        <taxon>Chelicerata</taxon>
        <taxon>Arachnida</taxon>
        <taxon>Acari</taxon>
        <taxon>Acariformes</taxon>
        <taxon>Sarcoptiformes</taxon>
        <taxon>Astigmata</taxon>
        <taxon>Psoroptidia</taxon>
        <taxon>Analgoidea</taxon>
        <taxon>Pyroglyphidae</taxon>
        <taxon>Dermatophagoidinae</taxon>
        <taxon>Dermatophagoides</taxon>
    </lineage>
</organism>
<reference evidence="2" key="1">
    <citation type="submission" date="2013-05" db="EMBL/GenBank/DDBJ databases">
        <authorList>
            <person name="Yim A.K.Y."/>
            <person name="Chan T.F."/>
            <person name="Ji K.M."/>
            <person name="Liu X.Y."/>
            <person name="Zhou J.W."/>
            <person name="Li R.Q."/>
            <person name="Yang K.Y."/>
            <person name="Li J."/>
            <person name="Li M."/>
            <person name="Law P.T.W."/>
            <person name="Wu Y.L."/>
            <person name="Cai Z.L."/>
            <person name="Qin H."/>
            <person name="Bao Y."/>
            <person name="Leung R.K.K."/>
            <person name="Ng P.K.S."/>
            <person name="Zou J."/>
            <person name="Zhong X.J."/>
            <person name="Ran P.X."/>
            <person name="Zhong N.S."/>
            <person name="Liu Z.G."/>
            <person name="Tsui S.K.W."/>
        </authorList>
    </citation>
    <scope>NUCLEOTIDE SEQUENCE</scope>
    <source>
        <strain evidence="2">Derf</strain>
        <tissue evidence="2">Whole organism</tissue>
    </source>
</reference>
<gene>
    <name evidence="2" type="ORF">DERF_009885</name>
</gene>
<sequence>MDSLFSYHCRICNCSYDIPLRGCSHYPMAKCNPYEPCRICTAGQSSSGQSIAGGGPGAASPHWHSHHHDDQFSPDICHYGPCPV</sequence>
<dbReference type="EMBL" id="ASGP02000004">
    <property type="protein sequence ID" value="KAH9511423.1"/>
    <property type="molecule type" value="Genomic_DNA"/>
</dbReference>
<name>A0A922HXT4_DERFA</name>
<keyword evidence="3" id="KW-1185">Reference proteome</keyword>
<protein>
    <submittedName>
        <fullName evidence="2">Uncharacterized protein</fullName>
    </submittedName>
</protein>
<dbReference type="AlphaFoldDB" id="A0A922HXT4"/>
<reference evidence="2" key="2">
    <citation type="journal article" date="2022" name="Res Sq">
        <title>Comparative Genomics Reveals Insights into the Divergent Evolution of Astigmatic Mites and Household Pest Adaptations.</title>
        <authorList>
            <person name="Xiong Q."/>
            <person name="Wan A.T.-Y."/>
            <person name="Liu X.-Y."/>
            <person name="Fung C.S.-H."/>
            <person name="Xiao X."/>
            <person name="Malainual N."/>
            <person name="Hou J."/>
            <person name="Wang L."/>
            <person name="Wang M."/>
            <person name="Yang K."/>
            <person name="Cui Y."/>
            <person name="Leung E."/>
            <person name="Nong W."/>
            <person name="Shin S.-K."/>
            <person name="Au S."/>
            <person name="Jeong K.Y."/>
            <person name="Chew F.T."/>
            <person name="Hui J."/>
            <person name="Leung T.F."/>
            <person name="Tungtrongchitr A."/>
            <person name="Zhong N."/>
            <person name="Liu Z."/>
            <person name="Tsui S."/>
        </authorList>
    </citation>
    <scope>NUCLEOTIDE SEQUENCE</scope>
    <source>
        <strain evidence="2">Derf</strain>
        <tissue evidence="2">Whole organism</tissue>
    </source>
</reference>
<proteinExistence type="predicted"/>
<comment type="caution">
    <text evidence="2">The sequence shown here is derived from an EMBL/GenBank/DDBJ whole genome shotgun (WGS) entry which is preliminary data.</text>
</comment>
<feature type="region of interest" description="Disordered" evidence="1">
    <location>
        <begin position="48"/>
        <end position="67"/>
    </location>
</feature>
<evidence type="ECO:0000256" key="1">
    <source>
        <dbReference type="SAM" id="MobiDB-lite"/>
    </source>
</evidence>
<evidence type="ECO:0000313" key="2">
    <source>
        <dbReference type="EMBL" id="KAH9511423.1"/>
    </source>
</evidence>
<accession>A0A922HXT4</accession>
<dbReference type="Proteomes" id="UP000790347">
    <property type="component" value="Unassembled WGS sequence"/>
</dbReference>
<evidence type="ECO:0000313" key="3">
    <source>
        <dbReference type="Proteomes" id="UP000790347"/>
    </source>
</evidence>